<evidence type="ECO:0000256" key="6">
    <source>
        <dbReference type="ARBA" id="ARBA00023004"/>
    </source>
</evidence>
<dbReference type="GO" id="GO:0046872">
    <property type="term" value="F:metal ion binding"/>
    <property type="evidence" value="ECO:0007669"/>
    <property type="project" value="UniProtKB-KW"/>
</dbReference>
<protein>
    <recommendedName>
        <fullName evidence="8">FAD/NAD(P)-binding domain-containing protein</fullName>
    </recommendedName>
</protein>
<evidence type="ECO:0000256" key="5">
    <source>
        <dbReference type="ARBA" id="ARBA00023002"/>
    </source>
</evidence>
<evidence type="ECO:0000259" key="8">
    <source>
        <dbReference type="Pfam" id="PF07992"/>
    </source>
</evidence>
<dbReference type="EMBL" id="ABDF02000003">
    <property type="protein sequence ID" value="EHK25863.1"/>
    <property type="molecule type" value="Genomic_DNA"/>
</dbReference>
<dbReference type="InParanoid" id="G9MK58"/>
<dbReference type="GeneID" id="25788945"/>
<feature type="domain" description="FAD/NAD(P)-binding" evidence="8">
    <location>
        <begin position="22"/>
        <end position="331"/>
    </location>
</feature>
<dbReference type="AlphaFoldDB" id="G9MK58"/>
<dbReference type="Gene3D" id="3.50.50.60">
    <property type="entry name" value="FAD/NAD(P)-binding domain"/>
    <property type="match status" value="2"/>
</dbReference>
<evidence type="ECO:0000256" key="3">
    <source>
        <dbReference type="ARBA" id="ARBA00022617"/>
    </source>
</evidence>
<keyword evidence="3" id="KW-0349">Heme</keyword>
<reference evidence="9 10" key="1">
    <citation type="journal article" date="2011" name="Genome Biol.">
        <title>Comparative genome sequence analysis underscores mycoparasitism as the ancestral life style of Trichoderma.</title>
        <authorList>
            <person name="Kubicek C.P."/>
            <person name="Herrera-Estrella A."/>
            <person name="Seidl-Seiboth V."/>
            <person name="Martinez D.A."/>
            <person name="Druzhinina I.S."/>
            <person name="Thon M."/>
            <person name="Zeilinger S."/>
            <person name="Casas-Flores S."/>
            <person name="Horwitz B.A."/>
            <person name="Mukherjee P.K."/>
            <person name="Mukherjee M."/>
            <person name="Kredics L."/>
            <person name="Alcaraz L.D."/>
            <person name="Aerts A."/>
            <person name="Antal Z."/>
            <person name="Atanasova L."/>
            <person name="Cervantes-Badillo M.G."/>
            <person name="Challacombe J."/>
            <person name="Chertkov O."/>
            <person name="McCluskey K."/>
            <person name="Coulpier F."/>
            <person name="Deshpande N."/>
            <person name="von Doehren H."/>
            <person name="Ebbole D.J."/>
            <person name="Esquivel-Naranjo E.U."/>
            <person name="Fekete E."/>
            <person name="Flipphi M."/>
            <person name="Glaser F."/>
            <person name="Gomez-Rodriguez E.Y."/>
            <person name="Gruber S."/>
            <person name="Han C."/>
            <person name="Henrissat B."/>
            <person name="Hermosa R."/>
            <person name="Hernandez-Onate M."/>
            <person name="Karaffa L."/>
            <person name="Kosti I."/>
            <person name="Le Crom S."/>
            <person name="Lindquist E."/>
            <person name="Lucas S."/>
            <person name="Luebeck M."/>
            <person name="Luebeck P.S."/>
            <person name="Margeot A."/>
            <person name="Metz B."/>
            <person name="Misra M."/>
            <person name="Nevalainen H."/>
            <person name="Omann M."/>
            <person name="Packer N."/>
            <person name="Perrone G."/>
            <person name="Uresti-Rivera E.E."/>
            <person name="Salamov A."/>
            <person name="Schmoll M."/>
            <person name="Seiboth B."/>
            <person name="Shapiro H."/>
            <person name="Sukno S."/>
            <person name="Tamayo-Ramos J.A."/>
            <person name="Tisch D."/>
            <person name="Wiest A."/>
            <person name="Wilkinson H.H."/>
            <person name="Zhang M."/>
            <person name="Coutinho P.M."/>
            <person name="Kenerley C.M."/>
            <person name="Monte E."/>
            <person name="Baker S.E."/>
            <person name="Grigoriev I.V."/>
        </authorList>
    </citation>
    <scope>NUCLEOTIDE SEQUENCE [LARGE SCALE GENOMIC DNA]</scope>
    <source>
        <strain evidence="10">Gv29-8 / FGSC 10586</strain>
    </source>
</reference>
<keyword evidence="6" id="KW-0408">Iron</keyword>
<evidence type="ECO:0000313" key="10">
    <source>
        <dbReference type="Proteomes" id="UP000007115"/>
    </source>
</evidence>
<keyword evidence="5" id="KW-0560">Oxidoreductase</keyword>
<evidence type="ECO:0000256" key="1">
    <source>
        <dbReference type="ARBA" id="ARBA00001929"/>
    </source>
</evidence>
<sequence>MNGIAPDTPSGSETLLRRPKKRAAVIGLGMVGIAFIEKLLKYDLDSGRDEWEVTVFGEESHIAYNRVGLTQYFTNRSTESLYLNPLQWYSSHSEGKFTYHTSDPVISIDHHAKSLKTANGLHFKYDECILATGSNAALPPYISSQQFQKNRGCFVYRTIKDLDDIIGYAVNAPRVIGHRIRKAAVIGGGLLGLEAAKALLDLEEIDQVVLVERNRWVLSRQLDREGGMLVLEKVRALGVEVLLQAQVRNLLWNDEGRLTGLLLQGNDGLQDQKYDVDMIVFAVGIKPRDDLARITPIAVASQGGGFIVDTHLQTNLPNIYAIGECANFLDETFGLIAPGVEMAEILAFNLTEGPYHSMREMKAPNTSTKLKLMGVDVASFGDFFADQGKISKPLPGSISAHAARKVQATPHTPDEIKKKVKALT</sequence>
<evidence type="ECO:0000313" key="9">
    <source>
        <dbReference type="EMBL" id="EHK25863.1"/>
    </source>
</evidence>
<evidence type="ECO:0000256" key="4">
    <source>
        <dbReference type="ARBA" id="ARBA00022723"/>
    </source>
</evidence>
<dbReference type="SUPFAM" id="SSF51905">
    <property type="entry name" value="FAD/NAD(P)-binding domain"/>
    <property type="match status" value="1"/>
</dbReference>
<dbReference type="PRINTS" id="PR00411">
    <property type="entry name" value="PNDRDTASEI"/>
</dbReference>
<dbReference type="GO" id="GO:0051536">
    <property type="term" value="F:iron-sulfur cluster binding"/>
    <property type="evidence" value="ECO:0007669"/>
    <property type="project" value="UniProtKB-KW"/>
</dbReference>
<dbReference type="Proteomes" id="UP000007115">
    <property type="component" value="Unassembled WGS sequence"/>
</dbReference>
<keyword evidence="4" id="KW-0479">Metal-binding</keyword>
<dbReference type="OrthoDB" id="432169at2759"/>
<dbReference type="PRINTS" id="PR00368">
    <property type="entry name" value="FADPNR"/>
</dbReference>
<keyword evidence="7" id="KW-0411">Iron-sulfur</keyword>
<dbReference type="Pfam" id="PF07992">
    <property type="entry name" value="Pyr_redox_2"/>
    <property type="match status" value="1"/>
</dbReference>
<keyword evidence="10" id="KW-1185">Reference proteome</keyword>
<name>G9MK58_HYPVG</name>
<evidence type="ECO:0000256" key="7">
    <source>
        <dbReference type="ARBA" id="ARBA00023014"/>
    </source>
</evidence>
<dbReference type="HOGENOM" id="CLU_003291_4_4_1"/>
<dbReference type="PANTHER" id="PTHR43809:SF1">
    <property type="entry name" value="NITRITE REDUCTASE (NADH) LARGE SUBUNIT"/>
    <property type="match status" value="1"/>
</dbReference>
<comment type="caution">
    <text evidence="9">The sequence shown here is derived from an EMBL/GenBank/DDBJ whole genome shotgun (WGS) entry which is preliminary data.</text>
</comment>
<comment type="pathway">
    <text evidence="2">Nitrogen metabolism; nitrate reduction (assimilation).</text>
</comment>
<organism evidence="9 10">
    <name type="scientific">Hypocrea virens (strain Gv29-8 / FGSC 10586)</name>
    <name type="common">Gliocladium virens</name>
    <name type="synonym">Trichoderma virens</name>
    <dbReference type="NCBI Taxonomy" id="413071"/>
    <lineage>
        <taxon>Eukaryota</taxon>
        <taxon>Fungi</taxon>
        <taxon>Dikarya</taxon>
        <taxon>Ascomycota</taxon>
        <taxon>Pezizomycotina</taxon>
        <taxon>Sordariomycetes</taxon>
        <taxon>Hypocreomycetidae</taxon>
        <taxon>Hypocreales</taxon>
        <taxon>Hypocreaceae</taxon>
        <taxon>Trichoderma</taxon>
    </lineage>
</organism>
<comment type="cofactor">
    <cofactor evidence="1">
        <name>siroheme</name>
        <dbReference type="ChEBI" id="CHEBI:60052"/>
    </cofactor>
</comment>
<feature type="non-terminal residue" evidence="9">
    <location>
        <position position="424"/>
    </location>
</feature>
<dbReference type="OMA" id="IGDCAQH"/>
<dbReference type="InterPro" id="IPR052034">
    <property type="entry name" value="NasD-like"/>
</dbReference>
<accession>G9MK58</accession>
<gene>
    <name evidence="9" type="ORF">TRIVIDRAFT_177811</name>
</gene>
<proteinExistence type="predicted"/>
<dbReference type="RefSeq" id="XP_013960058.1">
    <property type="nucleotide sequence ID" value="XM_014104583.1"/>
</dbReference>
<dbReference type="InterPro" id="IPR023753">
    <property type="entry name" value="FAD/NAD-binding_dom"/>
</dbReference>
<evidence type="ECO:0000256" key="2">
    <source>
        <dbReference type="ARBA" id="ARBA00005096"/>
    </source>
</evidence>
<dbReference type="eggNOG" id="KOG1346">
    <property type="taxonomic scope" value="Eukaryota"/>
</dbReference>
<dbReference type="InterPro" id="IPR036188">
    <property type="entry name" value="FAD/NAD-bd_sf"/>
</dbReference>
<dbReference type="STRING" id="413071.G9MK58"/>
<dbReference type="PANTHER" id="PTHR43809">
    <property type="entry name" value="NITRITE REDUCTASE (NADH) LARGE SUBUNIT"/>
    <property type="match status" value="1"/>
</dbReference>
<dbReference type="VEuPathDB" id="FungiDB:TRIVIDRAFT_177811"/>
<dbReference type="GO" id="GO:0016491">
    <property type="term" value="F:oxidoreductase activity"/>
    <property type="evidence" value="ECO:0007669"/>
    <property type="project" value="UniProtKB-KW"/>
</dbReference>